<dbReference type="EMBL" id="CP002859">
    <property type="protein sequence ID" value="AEI51028.1"/>
    <property type="molecule type" value="Genomic_DNA"/>
</dbReference>
<name>A0A7U4E863_RUNSL</name>
<accession>A0A7U4E863</accession>
<dbReference type="AlphaFoldDB" id="A0A7U4E863"/>
<dbReference type="Proteomes" id="UP000000493">
    <property type="component" value="Chromosome"/>
</dbReference>
<proteinExistence type="predicted"/>
<organism evidence="1 2">
    <name type="scientific">Runella slithyformis (strain ATCC 29530 / DSM 19594 / LMG 11500 / NCIMB 11436 / LSU 4)</name>
    <dbReference type="NCBI Taxonomy" id="761193"/>
    <lineage>
        <taxon>Bacteria</taxon>
        <taxon>Pseudomonadati</taxon>
        <taxon>Bacteroidota</taxon>
        <taxon>Cytophagia</taxon>
        <taxon>Cytophagales</taxon>
        <taxon>Spirosomataceae</taxon>
        <taxon>Runella</taxon>
    </lineage>
</organism>
<gene>
    <name evidence="1" type="ordered locus">Runsl_4709</name>
</gene>
<evidence type="ECO:0000313" key="2">
    <source>
        <dbReference type="Proteomes" id="UP000000493"/>
    </source>
</evidence>
<protein>
    <submittedName>
        <fullName evidence="1">Uncharacterized protein</fullName>
    </submittedName>
</protein>
<sequence>MFSTPNFPQPRTVAGIEAVGCVLITNTYDIYFPADSRRFYLMSHTSADLRRLFNALGGVISANFFMSNGSSINQCFAFIPRPLSLVLCLSSPVPCPSSSVYRPLSLVPCPSSSVYRPLSLVFCLSSPVLCLSSPVPRPLSSVYRPLSLNIILIRLFPEKIKFSAIFVNNCFGNDSRARSSLFVMISQFCSPFFRIPLFLY</sequence>
<keyword evidence="2" id="KW-1185">Reference proteome</keyword>
<dbReference type="KEGG" id="rsi:Runsl_4709"/>
<evidence type="ECO:0000313" key="1">
    <source>
        <dbReference type="EMBL" id="AEI51028.1"/>
    </source>
</evidence>
<reference evidence="1 2" key="2">
    <citation type="journal article" date="2012" name="Stand. Genomic Sci.">
        <title>Complete genome sequence of the aquatic bacterium Runella slithyformis type strain (LSU 4(T)).</title>
        <authorList>
            <person name="Copeland A."/>
            <person name="Zhang X."/>
            <person name="Misra M."/>
            <person name="Lapidus A."/>
            <person name="Nolan M."/>
            <person name="Lucas S."/>
            <person name="Deshpande S."/>
            <person name="Cheng J.F."/>
            <person name="Tapia R."/>
            <person name="Goodwin L.A."/>
            <person name="Pitluck S."/>
            <person name="Liolios K."/>
            <person name="Pagani I."/>
            <person name="Ivanova N."/>
            <person name="Mikhailova N."/>
            <person name="Pati A."/>
            <person name="Chen A."/>
            <person name="Palaniappan K."/>
            <person name="Land M."/>
            <person name="Hauser L."/>
            <person name="Pan C."/>
            <person name="Jeffries C.D."/>
            <person name="Detter J.C."/>
            <person name="Brambilla E.M."/>
            <person name="Rohde M."/>
            <person name="Djao O.D."/>
            <person name="Goker M."/>
            <person name="Sikorski J."/>
            <person name="Tindall B.J."/>
            <person name="Woyke T."/>
            <person name="Bristow J."/>
            <person name="Eisen J.A."/>
            <person name="Markowitz V."/>
            <person name="Hugenholtz P."/>
            <person name="Kyrpides N.C."/>
            <person name="Klenk H.P."/>
            <person name="Mavromatis K."/>
        </authorList>
    </citation>
    <scope>NUCLEOTIDE SEQUENCE [LARGE SCALE GENOMIC DNA]</scope>
    <source>
        <strain evidence="2">ATCC 29530 / DSM 19594 / LMG 11500 / NCIMB 11436 / LSU 4</strain>
    </source>
</reference>
<reference evidence="2" key="1">
    <citation type="submission" date="2011-06" db="EMBL/GenBank/DDBJ databases">
        <title>The complete genome of chromosome of Runella slithyformis DSM 19594.</title>
        <authorList>
            <consortium name="US DOE Joint Genome Institute (JGI-PGF)"/>
            <person name="Lucas S."/>
            <person name="Han J."/>
            <person name="Lapidus A."/>
            <person name="Bruce D."/>
            <person name="Goodwin L."/>
            <person name="Pitluck S."/>
            <person name="Peters L."/>
            <person name="Kyrpides N."/>
            <person name="Mavromatis K."/>
            <person name="Ivanova N."/>
            <person name="Ovchinnikova G."/>
            <person name="Zhang X."/>
            <person name="Misra M."/>
            <person name="Detter J.C."/>
            <person name="Tapia R."/>
            <person name="Han C."/>
            <person name="Land M."/>
            <person name="Hauser L."/>
            <person name="Markowitz V."/>
            <person name="Cheng J.-F."/>
            <person name="Hugenholtz P."/>
            <person name="Woyke T."/>
            <person name="Wu D."/>
            <person name="Tindall B."/>
            <person name="Faehrich R."/>
            <person name="Brambilla E."/>
            <person name="Klenk H.-P."/>
            <person name="Eisen J.A."/>
        </authorList>
    </citation>
    <scope>NUCLEOTIDE SEQUENCE [LARGE SCALE GENOMIC DNA]</scope>
    <source>
        <strain evidence="2">ATCC 29530 / DSM 19594 / LMG 11500 / NCIMB 11436 / LSU 4</strain>
    </source>
</reference>